<reference evidence="1 2" key="1">
    <citation type="journal article" date="2021" name="Nat. Commun.">
        <title>Genetic determinants of endophytism in the Arabidopsis root mycobiome.</title>
        <authorList>
            <person name="Mesny F."/>
            <person name="Miyauchi S."/>
            <person name="Thiergart T."/>
            <person name="Pickel B."/>
            <person name="Atanasova L."/>
            <person name="Karlsson M."/>
            <person name="Huettel B."/>
            <person name="Barry K.W."/>
            <person name="Haridas S."/>
            <person name="Chen C."/>
            <person name="Bauer D."/>
            <person name="Andreopoulos W."/>
            <person name="Pangilinan J."/>
            <person name="LaButti K."/>
            <person name="Riley R."/>
            <person name="Lipzen A."/>
            <person name="Clum A."/>
            <person name="Drula E."/>
            <person name="Henrissat B."/>
            <person name="Kohler A."/>
            <person name="Grigoriev I.V."/>
            <person name="Martin F.M."/>
            <person name="Hacquard S."/>
        </authorList>
    </citation>
    <scope>NUCLEOTIDE SEQUENCE [LARGE SCALE GENOMIC DNA]</scope>
    <source>
        <strain evidence="1 2">MPI-SDFR-AT-0079</strain>
    </source>
</reference>
<accession>A0ACB7P6J0</accession>
<organism evidence="1 2">
    <name type="scientific">Chaetomium tenue</name>
    <dbReference type="NCBI Taxonomy" id="1854479"/>
    <lineage>
        <taxon>Eukaryota</taxon>
        <taxon>Fungi</taxon>
        <taxon>Dikarya</taxon>
        <taxon>Ascomycota</taxon>
        <taxon>Pezizomycotina</taxon>
        <taxon>Sordariomycetes</taxon>
        <taxon>Sordariomycetidae</taxon>
        <taxon>Sordariales</taxon>
        <taxon>Chaetomiaceae</taxon>
        <taxon>Chaetomium</taxon>
    </lineage>
</organism>
<proteinExistence type="predicted"/>
<dbReference type="Proteomes" id="UP000724584">
    <property type="component" value="Unassembled WGS sequence"/>
</dbReference>
<sequence length="447" mass="48875">MMLKSGREGDEEAADVQPQPAYLEKGDVFRTLGLPNDFVIGLDNMAMTTSKSLQGFREIPPGAHFLWVQHPGSFSRCGYWFITEDQGKIRTKEWNRHGETMGDPMGQPGPSDEGNRMDSIYPTLQPYMLHGQGHQAPGPKDGTLPDWARSPSRLWGILTSAISTHSLSRITGKQNTQEYFIDSMDSTKGTSPNTNNELNFLFTQDFRDLQVLDVASTKARVADTSSRIQAFLTHNPNTNTTDTNPATPDQALLAELQFTFLTGTHLSNPACLEQWWNLVLKLVLRAYTLALSHPRLASRLLQTLHAQLFYTEHYFAPGGGGGGGFGVDGAGGAGGGDGPSSERPIFQYKPLYWGKLRLVLVEYKARLDGLLAGLGGSVTPEQEVVGGVFGELEAWLGRKGWELGGRGETEEGGGEDAVDSEDEEDEQPVVVELDGEGREVGLVSFRD</sequence>
<evidence type="ECO:0000313" key="2">
    <source>
        <dbReference type="Proteomes" id="UP000724584"/>
    </source>
</evidence>
<dbReference type="EMBL" id="JAGIZQ010000005">
    <property type="protein sequence ID" value="KAH6627588.1"/>
    <property type="molecule type" value="Genomic_DNA"/>
</dbReference>
<protein>
    <submittedName>
        <fullName evidence="1">AAR2 protein-domain-containing protein</fullName>
    </submittedName>
</protein>
<evidence type="ECO:0000313" key="1">
    <source>
        <dbReference type="EMBL" id="KAH6627588.1"/>
    </source>
</evidence>
<keyword evidence="2" id="KW-1185">Reference proteome</keyword>
<gene>
    <name evidence="1" type="ORF">F5144DRAFT_277586</name>
</gene>
<comment type="caution">
    <text evidence="1">The sequence shown here is derived from an EMBL/GenBank/DDBJ whole genome shotgun (WGS) entry which is preliminary data.</text>
</comment>
<name>A0ACB7P6J0_9PEZI</name>